<proteinExistence type="predicted"/>
<evidence type="ECO:0000256" key="1">
    <source>
        <dbReference type="SAM" id="MobiDB-lite"/>
    </source>
</evidence>
<dbReference type="Proteomes" id="UP001597365">
    <property type="component" value="Unassembled WGS sequence"/>
</dbReference>
<comment type="caution">
    <text evidence="2">The sequence shown here is derived from an EMBL/GenBank/DDBJ whole genome shotgun (WGS) entry which is preliminary data.</text>
</comment>
<protein>
    <recommendedName>
        <fullName evidence="4">Serine/threonine protein kinase</fullName>
    </recommendedName>
</protein>
<feature type="non-terminal residue" evidence="2">
    <location>
        <position position="1"/>
    </location>
</feature>
<evidence type="ECO:0000313" key="2">
    <source>
        <dbReference type="EMBL" id="MFD1829102.1"/>
    </source>
</evidence>
<name>A0ABW4PG14_9ACTN</name>
<accession>A0ABW4PG14</accession>
<dbReference type="EMBL" id="JBHUFU010000002">
    <property type="protein sequence ID" value="MFD1829102.1"/>
    <property type="molecule type" value="Genomic_DNA"/>
</dbReference>
<keyword evidence="3" id="KW-1185">Reference proteome</keyword>
<feature type="region of interest" description="Disordered" evidence="1">
    <location>
        <begin position="1"/>
        <end position="46"/>
    </location>
</feature>
<gene>
    <name evidence="2" type="ORF">ACFSJS_05440</name>
</gene>
<evidence type="ECO:0000313" key="3">
    <source>
        <dbReference type="Proteomes" id="UP001597365"/>
    </source>
</evidence>
<sequence>PTGAGGATGSGGGEAGEGGDIAEEPPASGPSPQLLYDGPPGGSPATSVVLRYVPAAGEPRIGNVEIAGACAGTVYRTGPIMVP</sequence>
<feature type="compositionally biased region" description="Gly residues" evidence="1">
    <location>
        <begin position="1"/>
        <end position="19"/>
    </location>
</feature>
<organism evidence="2 3">
    <name type="scientific">Streptomyces desertarenae</name>
    <dbReference type="NCBI Taxonomy" id="2666184"/>
    <lineage>
        <taxon>Bacteria</taxon>
        <taxon>Bacillati</taxon>
        <taxon>Actinomycetota</taxon>
        <taxon>Actinomycetes</taxon>
        <taxon>Kitasatosporales</taxon>
        <taxon>Streptomycetaceae</taxon>
        <taxon>Streptomyces</taxon>
    </lineage>
</organism>
<reference evidence="3" key="1">
    <citation type="journal article" date="2019" name="Int. J. Syst. Evol. Microbiol.">
        <title>The Global Catalogue of Microorganisms (GCM) 10K type strain sequencing project: providing services to taxonomists for standard genome sequencing and annotation.</title>
        <authorList>
            <consortium name="The Broad Institute Genomics Platform"/>
            <consortium name="The Broad Institute Genome Sequencing Center for Infectious Disease"/>
            <person name="Wu L."/>
            <person name="Ma J."/>
        </authorList>
    </citation>
    <scope>NUCLEOTIDE SEQUENCE [LARGE SCALE GENOMIC DNA]</scope>
    <source>
        <strain evidence="3">CGMCC 4.7455</strain>
    </source>
</reference>
<evidence type="ECO:0008006" key="4">
    <source>
        <dbReference type="Google" id="ProtNLM"/>
    </source>
</evidence>